<evidence type="ECO:0000313" key="3">
    <source>
        <dbReference type="EMBL" id="MDP9960757.1"/>
    </source>
</evidence>
<name>A0ABT9SMX8_9FLAO</name>
<dbReference type="Gene3D" id="3.40.50.720">
    <property type="entry name" value="NAD(P)-binding Rossmann-like Domain"/>
    <property type="match status" value="1"/>
</dbReference>
<dbReference type="InterPro" id="IPR002347">
    <property type="entry name" value="SDR_fam"/>
</dbReference>
<keyword evidence="4" id="KW-1185">Reference proteome</keyword>
<comment type="similarity">
    <text evidence="1">Belongs to the short-chain dehydrogenases/reductases (SDR) family.</text>
</comment>
<keyword evidence="2" id="KW-0560">Oxidoreductase</keyword>
<dbReference type="PRINTS" id="PR00081">
    <property type="entry name" value="GDHRDH"/>
</dbReference>
<dbReference type="InterPro" id="IPR036291">
    <property type="entry name" value="NAD(P)-bd_dom_sf"/>
</dbReference>
<protein>
    <submittedName>
        <fullName evidence="3">NAD(P)-dependent dehydrogenase (Short-subunit alcohol dehydrogenase family)</fullName>
    </submittedName>
</protein>
<dbReference type="PANTHER" id="PTHR24320:SF148">
    <property type="entry name" value="NAD(P)-BINDING ROSSMANN-FOLD SUPERFAMILY PROTEIN"/>
    <property type="match status" value="1"/>
</dbReference>
<reference evidence="3 4" key="1">
    <citation type="submission" date="2023-07" db="EMBL/GenBank/DDBJ databases">
        <title>Sorghum-associated microbial communities from plants grown in Nebraska, USA.</title>
        <authorList>
            <person name="Schachtman D."/>
        </authorList>
    </citation>
    <scope>NUCLEOTIDE SEQUENCE [LARGE SCALE GENOMIC DNA]</scope>
    <source>
        <strain evidence="3 4">CC351</strain>
    </source>
</reference>
<evidence type="ECO:0000313" key="4">
    <source>
        <dbReference type="Proteomes" id="UP001235513"/>
    </source>
</evidence>
<dbReference type="PANTHER" id="PTHR24320">
    <property type="entry name" value="RETINOL DEHYDROGENASE"/>
    <property type="match status" value="1"/>
</dbReference>
<dbReference type="CDD" id="cd05327">
    <property type="entry name" value="retinol-DH_like_SDR_c_like"/>
    <property type="match status" value="1"/>
</dbReference>
<evidence type="ECO:0000256" key="2">
    <source>
        <dbReference type="ARBA" id="ARBA00023002"/>
    </source>
</evidence>
<evidence type="ECO:0000256" key="1">
    <source>
        <dbReference type="ARBA" id="ARBA00006484"/>
    </source>
</evidence>
<dbReference type="Pfam" id="PF00106">
    <property type="entry name" value="adh_short"/>
    <property type="match status" value="1"/>
</dbReference>
<sequence length="308" mass="34358">MTTKSWTADDIPSQQGKTILITGANSGLGLEASKVLSSKGAHVIMTARNLKSGNEAISLIKKKNANAKLDLMHLDLSDFASIHQFSQEFHNKYRQLDVLINNAGVMFPAKRELTKQNFEIQFGMNHLGHFLLTGLLLDVLKSTPNSRIAIQSSGQHKAKMGKPDIYFDDLNFDKGYNKYVAYTQSKLANLLFAYELDRQLKSNNIDITVVSAHPGYTKTNLVRHSGFFVQSIITNILAQSVEMGTLPILRAATDINAVSGEYFGPTKMNEMRGYPEVVRSSDKSYDKDLAGKLWKVSEKLTQIIYNFT</sequence>
<organism evidence="3 4">
    <name type="scientific">Chryseobacterium lathyri</name>
    <dbReference type="NCBI Taxonomy" id="395933"/>
    <lineage>
        <taxon>Bacteria</taxon>
        <taxon>Pseudomonadati</taxon>
        <taxon>Bacteroidota</taxon>
        <taxon>Flavobacteriia</taxon>
        <taxon>Flavobacteriales</taxon>
        <taxon>Weeksellaceae</taxon>
        <taxon>Chryseobacterium group</taxon>
        <taxon>Chryseobacterium</taxon>
    </lineage>
</organism>
<accession>A0ABT9SMX8</accession>
<dbReference type="RefSeq" id="WP_306844276.1">
    <property type="nucleotide sequence ID" value="NZ_JAUSRL010000004.1"/>
</dbReference>
<dbReference type="SUPFAM" id="SSF51735">
    <property type="entry name" value="NAD(P)-binding Rossmann-fold domains"/>
    <property type="match status" value="1"/>
</dbReference>
<dbReference type="Proteomes" id="UP001235513">
    <property type="component" value="Unassembled WGS sequence"/>
</dbReference>
<comment type="caution">
    <text evidence="3">The sequence shown here is derived from an EMBL/GenBank/DDBJ whole genome shotgun (WGS) entry which is preliminary data.</text>
</comment>
<dbReference type="EMBL" id="JAUSRL010000004">
    <property type="protein sequence ID" value="MDP9960757.1"/>
    <property type="molecule type" value="Genomic_DNA"/>
</dbReference>
<gene>
    <name evidence="3" type="ORF">J2T04_002645</name>
</gene>
<dbReference type="NCBIfam" id="NF004846">
    <property type="entry name" value="PRK06197.1"/>
    <property type="match status" value="1"/>
</dbReference>
<proteinExistence type="inferred from homology"/>